<sequence>MDNEHTVRTSPHQSHQIEISTYLLNKQATTLPRPINCLFINYLIIINCLIIGLCNTTWSNLITACSTLQIMWGTLKLKRAICSSNPAPHKIEVAIHTCDC</sequence>
<name>A0A8T0J1U0_CERPU</name>
<dbReference type="AlphaFoldDB" id="A0A8T0J1U0"/>
<organism evidence="1 2">
    <name type="scientific">Ceratodon purpureus</name>
    <name type="common">Fire moss</name>
    <name type="synonym">Dicranum purpureum</name>
    <dbReference type="NCBI Taxonomy" id="3225"/>
    <lineage>
        <taxon>Eukaryota</taxon>
        <taxon>Viridiplantae</taxon>
        <taxon>Streptophyta</taxon>
        <taxon>Embryophyta</taxon>
        <taxon>Bryophyta</taxon>
        <taxon>Bryophytina</taxon>
        <taxon>Bryopsida</taxon>
        <taxon>Dicranidae</taxon>
        <taxon>Pseudoditrichales</taxon>
        <taxon>Ditrichaceae</taxon>
        <taxon>Ceratodon</taxon>
    </lineage>
</organism>
<proteinExistence type="predicted"/>
<comment type="caution">
    <text evidence="1">The sequence shown here is derived from an EMBL/GenBank/DDBJ whole genome shotgun (WGS) entry which is preliminary data.</text>
</comment>
<reference evidence="1" key="1">
    <citation type="submission" date="2020-06" db="EMBL/GenBank/DDBJ databases">
        <title>WGS assembly of Ceratodon purpureus strain R40.</title>
        <authorList>
            <person name="Carey S.B."/>
            <person name="Jenkins J."/>
            <person name="Shu S."/>
            <person name="Lovell J.T."/>
            <person name="Sreedasyam A."/>
            <person name="Maumus F."/>
            <person name="Tiley G.P."/>
            <person name="Fernandez-Pozo N."/>
            <person name="Barry K."/>
            <person name="Chen C."/>
            <person name="Wang M."/>
            <person name="Lipzen A."/>
            <person name="Daum C."/>
            <person name="Saski C.A."/>
            <person name="Payton A.C."/>
            <person name="Mcbreen J.C."/>
            <person name="Conrad R.E."/>
            <person name="Kollar L.M."/>
            <person name="Olsson S."/>
            <person name="Huttunen S."/>
            <person name="Landis J.B."/>
            <person name="Wickett N.J."/>
            <person name="Johnson M.G."/>
            <person name="Rensing S.A."/>
            <person name="Grimwood J."/>
            <person name="Schmutz J."/>
            <person name="Mcdaniel S.F."/>
        </authorList>
    </citation>
    <scope>NUCLEOTIDE SEQUENCE</scope>
    <source>
        <strain evidence="1">R40</strain>
    </source>
</reference>
<dbReference type="Proteomes" id="UP000822688">
    <property type="component" value="Chromosome 2"/>
</dbReference>
<evidence type="ECO:0000313" key="2">
    <source>
        <dbReference type="Proteomes" id="UP000822688"/>
    </source>
</evidence>
<accession>A0A8T0J1U0</accession>
<dbReference type="EMBL" id="CM026422">
    <property type="protein sequence ID" value="KAG0588996.1"/>
    <property type="molecule type" value="Genomic_DNA"/>
</dbReference>
<evidence type="ECO:0000313" key="1">
    <source>
        <dbReference type="EMBL" id="KAG0588996.1"/>
    </source>
</evidence>
<gene>
    <name evidence="1" type="ORF">KC19_2G284000</name>
</gene>
<protein>
    <submittedName>
        <fullName evidence="1">Uncharacterized protein</fullName>
    </submittedName>
</protein>
<keyword evidence="2" id="KW-1185">Reference proteome</keyword>